<evidence type="ECO:0000256" key="7">
    <source>
        <dbReference type="ARBA" id="ARBA00023212"/>
    </source>
</evidence>
<protein>
    <submittedName>
        <fullName evidence="10">Uncharacterized protein</fullName>
    </submittedName>
</protein>
<keyword evidence="6 9" id="KW-0175">Coiled coil</keyword>
<dbReference type="GO" id="GO:0007288">
    <property type="term" value="P:sperm axoneme assembly"/>
    <property type="evidence" value="ECO:0007669"/>
    <property type="project" value="TreeGrafter"/>
</dbReference>
<evidence type="ECO:0000256" key="8">
    <source>
        <dbReference type="ARBA" id="ARBA00023273"/>
    </source>
</evidence>
<evidence type="ECO:0000313" key="10">
    <source>
        <dbReference type="Ensembl" id="ENSGMOP00000017442.2"/>
    </source>
</evidence>
<keyword evidence="11" id="KW-1185">Reference proteome</keyword>
<dbReference type="AlphaFoldDB" id="A0A8C4ZL68"/>
<keyword evidence="7" id="KW-0206">Cytoskeleton</keyword>
<reference evidence="10" key="1">
    <citation type="submission" date="2025-08" db="UniProtKB">
        <authorList>
            <consortium name="Ensembl"/>
        </authorList>
    </citation>
    <scope>IDENTIFICATION</scope>
</reference>
<accession>A0A8C4ZL68</accession>
<evidence type="ECO:0000256" key="2">
    <source>
        <dbReference type="ARBA" id="ARBA00004245"/>
    </source>
</evidence>
<dbReference type="Ensembl" id="ENSGMOT00000017873.2">
    <property type="protein sequence ID" value="ENSGMOP00000017442.2"/>
    <property type="gene ID" value="ENSGMOG00000016222.2"/>
</dbReference>
<dbReference type="PANTHER" id="PTHR14885">
    <property type="entry name" value="CILIA- AND FLAGELLA-ASSOCIATED PROTEIN 43-RELATED"/>
    <property type="match status" value="1"/>
</dbReference>
<evidence type="ECO:0000256" key="4">
    <source>
        <dbReference type="ARBA" id="ARBA00022574"/>
    </source>
</evidence>
<comment type="subcellular location">
    <subcellularLocation>
        <location evidence="1">Cell projection</location>
        <location evidence="1">Cilium</location>
    </subcellularLocation>
    <subcellularLocation>
        <location evidence="2">Cytoplasm</location>
        <location evidence="2">Cytoskeleton</location>
    </subcellularLocation>
</comment>
<dbReference type="GeneTree" id="ENSGT00530000064714"/>
<feature type="coiled-coil region" evidence="9">
    <location>
        <begin position="52"/>
        <end position="86"/>
    </location>
</feature>
<keyword evidence="3" id="KW-0963">Cytoplasm</keyword>
<proteinExistence type="predicted"/>
<keyword evidence="8" id="KW-0966">Cell projection</keyword>
<organism evidence="10 11">
    <name type="scientific">Gadus morhua</name>
    <name type="common">Atlantic cod</name>
    <dbReference type="NCBI Taxonomy" id="8049"/>
    <lineage>
        <taxon>Eukaryota</taxon>
        <taxon>Metazoa</taxon>
        <taxon>Chordata</taxon>
        <taxon>Craniata</taxon>
        <taxon>Vertebrata</taxon>
        <taxon>Euteleostomi</taxon>
        <taxon>Actinopterygii</taxon>
        <taxon>Neopterygii</taxon>
        <taxon>Teleostei</taxon>
        <taxon>Neoteleostei</taxon>
        <taxon>Acanthomorphata</taxon>
        <taxon>Zeiogadaria</taxon>
        <taxon>Gadariae</taxon>
        <taxon>Gadiformes</taxon>
        <taxon>Gadoidei</taxon>
        <taxon>Gadidae</taxon>
        <taxon>Gadus</taxon>
    </lineage>
</organism>
<keyword evidence="4" id="KW-0853">WD repeat</keyword>
<evidence type="ECO:0000256" key="5">
    <source>
        <dbReference type="ARBA" id="ARBA00022737"/>
    </source>
</evidence>
<sequence length="306" mass="35593">MDVLLSSQGDNSRDRALGDMMGGAIQVKKEDILKKVVIQPEFAVCKPELQWSDEEKKIYKDYEKKAKDLSEEQDKYKKTLESEMKKMQASILESTQGFDEVLAKLFERKLKSETVIYQEELKIAHLVYSMLIEEEIRNRERELVLSMERRRLLDKGFRKQFFDVQAHVVDHLYKLFKHRPRVQRMRDQADNKPFNKRFSLGGAASDGLGQMLQAMEELDSPENTPAGLEPTVWERFCLVRRAKVEGEQQVKVKALTLAEMQAFLQKRTDEDETAKHEIQTLMDEINGYDFVLLIKHGLHQGVPVSK</sequence>
<reference evidence="10" key="2">
    <citation type="submission" date="2025-09" db="UniProtKB">
        <authorList>
            <consortium name="Ensembl"/>
        </authorList>
    </citation>
    <scope>IDENTIFICATION</scope>
</reference>
<dbReference type="Proteomes" id="UP000694546">
    <property type="component" value="Chromosome 15"/>
</dbReference>
<dbReference type="Pfam" id="PF25828">
    <property type="entry name" value="CC_Cfap43"/>
    <property type="match status" value="1"/>
</dbReference>
<evidence type="ECO:0000313" key="11">
    <source>
        <dbReference type="Proteomes" id="UP000694546"/>
    </source>
</evidence>
<evidence type="ECO:0000256" key="1">
    <source>
        <dbReference type="ARBA" id="ARBA00004138"/>
    </source>
</evidence>
<evidence type="ECO:0000256" key="9">
    <source>
        <dbReference type="SAM" id="Coils"/>
    </source>
</evidence>
<dbReference type="GO" id="GO:0005930">
    <property type="term" value="C:axoneme"/>
    <property type="evidence" value="ECO:0007669"/>
    <property type="project" value="TreeGrafter"/>
</dbReference>
<keyword evidence="5" id="KW-0677">Repeat</keyword>
<dbReference type="PANTHER" id="PTHR14885:SF1">
    <property type="entry name" value="CILIA- AND FLAGELLA-ASSOCIATED PROTEIN 43"/>
    <property type="match status" value="1"/>
</dbReference>
<evidence type="ECO:0000256" key="3">
    <source>
        <dbReference type="ARBA" id="ARBA00022490"/>
    </source>
</evidence>
<evidence type="ECO:0000256" key="6">
    <source>
        <dbReference type="ARBA" id="ARBA00023054"/>
    </source>
</evidence>
<name>A0A8C4ZL68_GADMO</name>